<sequence>MEAVGFAALYNRLFSFRSLPAVVLPAVFSLHRLHSAVVLLGTCFF</sequence>
<organism evidence="1 2">
    <name type="scientific">Prevotella multiformis DSM 16608</name>
    <dbReference type="NCBI Taxonomy" id="888743"/>
    <lineage>
        <taxon>Bacteria</taxon>
        <taxon>Pseudomonadati</taxon>
        <taxon>Bacteroidota</taxon>
        <taxon>Bacteroidia</taxon>
        <taxon>Bacteroidales</taxon>
        <taxon>Prevotellaceae</taxon>
        <taxon>Prevotella</taxon>
    </lineage>
</organism>
<dbReference type="Proteomes" id="UP000005697">
    <property type="component" value="Unassembled WGS sequence"/>
</dbReference>
<dbReference type="AlphaFoldDB" id="F0F6C9"/>
<reference evidence="1 2" key="1">
    <citation type="submission" date="2011-01" db="EMBL/GenBank/DDBJ databases">
        <authorList>
            <person name="Muzny D."/>
            <person name="Qin X."/>
            <person name="Deng J."/>
            <person name="Jiang H."/>
            <person name="Liu Y."/>
            <person name="Qu J."/>
            <person name="Song X.-Z."/>
            <person name="Zhang L."/>
            <person name="Thornton R."/>
            <person name="Coyle M."/>
            <person name="Francisco L."/>
            <person name="Jackson L."/>
            <person name="Javaid M."/>
            <person name="Korchina V."/>
            <person name="Kovar C."/>
            <person name="Mata R."/>
            <person name="Mathew T."/>
            <person name="Ngo R."/>
            <person name="Nguyen L."/>
            <person name="Nguyen N."/>
            <person name="Okwuonu G."/>
            <person name="Ongeri F."/>
            <person name="Pham C."/>
            <person name="Simmons D."/>
            <person name="Wilczek-Boney K."/>
            <person name="Hale W."/>
            <person name="Jakkamsetti A."/>
            <person name="Pham P."/>
            <person name="Ruth R."/>
            <person name="San Lucas F."/>
            <person name="Warren J."/>
            <person name="Zhang J."/>
            <person name="Zhao Z."/>
            <person name="Zhou C."/>
            <person name="Zhu D."/>
            <person name="Lee S."/>
            <person name="Bess C."/>
            <person name="Blankenburg K."/>
            <person name="Forbes L."/>
            <person name="Fu Q."/>
            <person name="Gubbala S."/>
            <person name="Hirani K."/>
            <person name="Jayaseelan J.C."/>
            <person name="Lara F."/>
            <person name="Munidasa M."/>
            <person name="Palculict T."/>
            <person name="Patil S."/>
            <person name="Pu L.-L."/>
            <person name="Saada N."/>
            <person name="Tang L."/>
            <person name="Weissenberger G."/>
            <person name="Zhu Y."/>
            <person name="Hemphill L."/>
            <person name="Shang Y."/>
            <person name="Youmans B."/>
            <person name="Ayvaz T."/>
            <person name="Ross M."/>
            <person name="Santibanez J."/>
            <person name="Aqrawi P."/>
            <person name="Gross S."/>
            <person name="Joshi V."/>
            <person name="Fowler G."/>
            <person name="Nazareth L."/>
            <person name="Reid J."/>
            <person name="Worley K."/>
            <person name="Petrosino J."/>
            <person name="Highlander S."/>
            <person name="Gibbs R."/>
        </authorList>
    </citation>
    <scope>NUCLEOTIDE SEQUENCE [LARGE SCALE GENOMIC DNA]</scope>
    <source>
        <strain evidence="1 2">DSM 16608</strain>
    </source>
</reference>
<name>F0F6C9_9BACT</name>
<proteinExistence type="predicted"/>
<keyword evidence="2" id="KW-1185">Reference proteome</keyword>
<comment type="caution">
    <text evidence="1">The sequence shown here is derived from an EMBL/GenBank/DDBJ whole genome shotgun (WGS) entry which is preliminary data.</text>
</comment>
<dbReference type="HOGENOM" id="CLU_3203553_0_0_10"/>
<evidence type="ECO:0000313" key="1">
    <source>
        <dbReference type="EMBL" id="EGC20211.1"/>
    </source>
</evidence>
<gene>
    <name evidence="1" type="ORF">HMPREF9141_1151</name>
</gene>
<evidence type="ECO:0000313" key="2">
    <source>
        <dbReference type="Proteomes" id="UP000005697"/>
    </source>
</evidence>
<protein>
    <submittedName>
        <fullName evidence="1">Uncharacterized protein</fullName>
    </submittedName>
</protein>
<dbReference type="EMBL" id="AEWX01000017">
    <property type="protein sequence ID" value="EGC20211.1"/>
    <property type="molecule type" value="Genomic_DNA"/>
</dbReference>
<accession>F0F6C9</accession>